<dbReference type="InterPro" id="IPR022310">
    <property type="entry name" value="NAD/GMP_synthase"/>
</dbReference>
<feature type="binding site" evidence="7">
    <location>
        <position position="460"/>
    </location>
    <ligand>
        <name>deamido-NAD(+)</name>
        <dbReference type="ChEBI" id="CHEBI:58437"/>
        <note>ligand shared between two neighboring subunits</note>
    </ligand>
</feature>
<reference evidence="12 13" key="1">
    <citation type="submission" date="2007-01" db="EMBL/GenBank/DDBJ databases">
        <authorList>
            <person name="Haygood M."/>
            <person name="Podell S."/>
            <person name="Anderson C."/>
            <person name="Hopkinson B."/>
            <person name="Roe K."/>
            <person name="Barbeau K."/>
            <person name="Gaasterland T."/>
            <person name="Ferriera S."/>
            <person name="Johnson J."/>
            <person name="Kravitz S."/>
            <person name="Beeson K."/>
            <person name="Sutton G."/>
            <person name="Rogers Y.-H."/>
            <person name="Friedman R."/>
            <person name="Frazier M."/>
            <person name="Venter J.C."/>
        </authorList>
    </citation>
    <scope>NUCLEOTIDE SEQUENCE [LARGE SCALE GENOMIC DNA]</scope>
    <source>
        <strain evidence="12 13">ATCC 23134</strain>
    </source>
</reference>
<dbReference type="InterPro" id="IPR003010">
    <property type="entry name" value="C-N_Hydrolase"/>
</dbReference>
<dbReference type="SUPFAM" id="SSF52402">
    <property type="entry name" value="Adenine nucleotide alpha hydrolases-like"/>
    <property type="match status" value="1"/>
</dbReference>
<dbReference type="GO" id="GO:0009435">
    <property type="term" value="P:NAD+ biosynthetic process"/>
    <property type="evidence" value="ECO:0007669"/>
    <property type="project" value="UniProtKB-UniRule"/>
</dbReference>
<dbReference type="Pfam" id="PF00795">
    <property type="entry name" value="CN_hydrolase"/>
    <property type="match status" value="1"/>
</dbReference>
<dbReference type="GO" id="GO:0004359">
    <property type="term" value="F:glutaminase activity"/>
    <property type="evidence" value="ECO:0007669"/>
    <property type="project" value="InterPro"/>
</dbReference>
<dbReference type="GO" id="GO:0005737">
    <property type="term" value="C:cytoplasm"/>
    <property type="evidence" value="ECO:0007669"/>
    <property type="project" value="InterPro"/>
</dbReference>
<comment type="pathway">
    <text evidence="1 7 8">Cofactor biosynthesis; NAD(+) biosynthesis; NAD(+) from deamido-NAD(+) (L-Gln route): step 1/1.</text>
</comment>
<dbReference type="GO" id="GO:0005524">
    <property type="term" value="F:ATP binding"/>
    <property type="evidence" value="ECO:0007669"/>
    <property type="project" value="UniProtKB-UniRule"/>
</dbReference>
<name>A1ZGC5_MICM2</name>
<comment type="function">
    <text evidence="7">Catalyzes the ATP-dependent amidation of deamido-NAD to form NAD. Uses L-glutamine as a nitrogen source.</text>
</comment>
<feature type="active site" description="Proton acceptor; for glutaminase activity" evidence="7">
    <location>
        <position position="44"/>
    </location>
</feature>
<dbReference type="PANTHER" id="PTHR23090">
    <property type="entry name" value="NH 3 /GLUTAMINE-DEPENDENT NAD + SYNTHETASE"/>
    <property type="match status" value="1"/>
</dbReference>
<dbReference type="EC" id="6.3.5.1" evidence="7 8"/>
<comment type="similarity">
    <text evidence="2 7 8">In the C-terminal section; belongs to the NAD synthetase family.</text>
</comment>
<dbReference type="OrthoDB" id="9803818at2"/>
<dbReference type="EMBL" id="AAWS01000006">
    <property type="protein sequence ID" value="EAY30542.1"/>
    <property type="molecule type" value="Genomic_DNA"/>
</dbReference>
<dbReference type="CDD" id="cd07570">
    <property type="entry name" value="GAT_Gln-NAD-synth"/>
    <property type="match status" value="1"/>
</dbReference>
<evidence type="ECO:0000256" key="5">
    <source>
        <dbReference type="ARBA" id="ARBA00022840"/>
    </source>
</evidence>
<feature type="region of interest" description="Disordered" evidence="10">
    <location>
        <begin position="509"/>
        <end position="529"/>
    </location>
</feature>
<dbReference type="SUPFAM" id="SSF56317">
    <property type="entry name" value="Carbon-nitrogen hydrolase"/>
    <property type="match status" value="1"/>
</dbReference>
<dbReference type="RefSeq" id="WP_002694794.1">
    <property type="nucleotide sequence ID" value="NZ_AAWS01000006.1"/>
</dbReference>
<comment type="caution">
    <text evidence="12">The sequence shown here is derived from an EMBL/GenBank/DDBJ whole genome shotgun (WGS) entry which is preliminary data.</text>
</comment>
<evidence type="ECO:0000256" key="8">
    <source>
        <dbReference type="PIRNR" id="PIRNR006630"/>
    </source>
</evidence>
<feature type="binding site" evidence="7">
    <location>
        <position position="197"/>
    </location>
    <ligand>
        <name>L-glutamine</name>
        <dbReference type="ChEBI" id="CHEBI:58359"/>
    </ligand>
</feature>
<dbReference type="PROSITE" id="PS50263">
    <property type="entry name" value="CN_HYDROLASE"/>
    <property type="match status" value="1"/>
</dbReference>
<evidence type="ECO:0000259" key="11">
    <source>
        <dbReference type="PROSITE" id="PS50263"/>
    </source>
</evidence>
<feature type="active site" description="Nucleophile; for glutaminase activity" evidence="7">
    <location>
        <position position="163"/>
    </location>
</feature>
<dbReference type="UniPathway" id="UPA00253">
    <property type="reaction ID" value="UER00334"/>
</dbReference>
<dbReference type="CDD" id="cd00553">
    <property type="entry name" value="NAD_synthase"/>
    <property type="match status" value="1"/>
</dbReference>
<dbReference type="Proteomes" id="UP000004095">
    <property type="component" value="Unassembled WGS sequence"/>
</dbReference>
<evidence type="ECO:0000256" key="10">
    <source>
        <dbReference type="SAM" id="MobiDB-lite"/>
    </source>
</evidence>
<keyword evidence="5 7" id="KW-0067">ATP-binding</keyword>
<gene>
    <name evidence="7" type="primary">nadE</name>
    <name evidence="12" type="ORF">M23134_03180</name>
</gene>
<evidence type="ECO:0000256" key="4">
    <source>
        <dbReference type="ARBA" id="ARBA00022741"/>
    </source>
</evidence>
<comment type="catalytic activity">
    <reaction evidence="7 8">
        <text>deamido-NAD(+) + L-glutamine + ATP + H2O = L-glutamate + AMP + diphosphate + NAD(+) + H(+)</text>
        <dbReference type="Rhea" id="RHEA:24384"/>
        <dbReference type="ChEBI" id="CHEBI:15377"/>
        <dbReference type="ChEBI" id="CHEBI:15378"/>
        <dbReference type="ChEBI" id="CHEBI:29985"/>
        <dbReference type="ChEBI" id="CHEBI:30616"/>
        <dbReference type="ChEBI" id="CHEBI:33019"/>
        <dbReference type="ChEBI" id="CHEBI:57540"/>
        <dbReference type="ChEBI" id="CHEBI:58359"/>
        <dbReference type="ChEBI" id="CHEBI:58437"/>
        <dbReference type="ChEBI" id="CHEBI:456215"/>
        <dbReference type="EC" id="6.3.5.1"/>
    </reaction>
</comment>
<dbReference type="AlphaFoldDB" id="A1ZGC5"/>
<dbReference type="GO" id="GO:0003952">
    <property type="term" value="F:NAD+ synthase (glutamine-hydrolyzing) activity"/>
    <property type="evidence" value="ECO:0007669"/>
    <property type="project" value="UniProtKB-UniRule"/>
</dbReference>
<evidence type="ECO:0000313" key="12">
    <source>
        <dbReference type="EMBL" id="EAY30542.1"/>
    </source>
</evidence>
<evidence type="ECO:0000313" key="13">
    <source>
        <dbReference type="Proteomes" id="UP000004095"/>
    </source>
</evidence>
<dbReference type="PIRSF" id="PIRSF006630">
    <property type="entry name" value="NADS_GAT"/>
    <property type="match status" value="1"/>
</dbReference>
<sequence length="623" mass="70764">MTRLKIGGAALNQTPLDWENNLKNIQNAIEQAKDASVDVLCLPELCITGYGCEDMFLSDWVADKALGQLNEIAQWCTNIVVAVGLPVKFDNDLYDCVCLMHNQEILGFSAKQNLANDGVHYEPRWFKAWKAGRLEMLKVGTKKYPFGDIIYIAKNIKIGLEICEDAWSGQKRPAHQLNKRKVNLILNPSASHFAFAKAKNREKLMLEANAPAYLYCNLLGNEAGKMIYDGQVFVTQGNQVIGRNQLFSFKNVDLLTTQVDFKNPENSDATLEAAQFNKNQEFVQVLSLALFDYMRKSRSKGYILSLSGGADSSTCAVMVAEMVKRGVAELGWEAFLEKSGVAFDEEQMKDALREEDPPLRHIVKHLLTCVYQSSDNSSYQTLNSAKLLAQDLGATFHHWSIKEDVTSYSKKIEYIINQSLSWHKHDIALQNIQARARSPIIWMLANIKGALLIATSNRSEGSVGYTTMDGDTSGGISPIAGVDKHFIREWLKWAETSLGQKELRHVNALQPTAELRPKDDDSTQQQTDEKDLMPYEVLQAIERLTLYERLSPKQIFEQLQSEVADIELLKEHIRKFFRLWSRNQWKRERFAPSFHLDDYSIDPRSWFRFPILSGGFQQELESL</sequence>
<dbReference type="Pfam" id="PF02540">
    <property type="entry name" value="NAD_synthase"/>
    <property type="match status" value="1"/>
</dbReference>
<dbReference type="PANTHER" id="PTHR23090:SF9">
    <property type="entry name" value="GLUTAMINE-DEPENDENT NAD(+) SYNTHETASE"/>
    <property type="match status" value="1"/>
</dbReference>
<dbReference type="Gene3D" id="3.40.50.620">
    <property type="entry name" value="HUPs"/>
    <property type="match status" value="1"/>
</dbReference>
<evidence type="ECO:0000256" key="3">
    <source>
        <dbReference type="ARBA" id="ARBA00022598"/>
    </source>
</evidence>
<dbReference type="InterPro" id="IPR036526">
    <property type="entry name" value="C-N_Hydrolase_sf"/>
</dbReference>
<dbReference type="eggNOG" id="COG0388">
    <property type="taxonomic scope" value="Bacteria"/>
</dbReference>
<keyword evidence="3 7" id="KW-0436">Ligase</keyword>
<comment type="similarity">
    <text evidence="9">Belongs to the NAD synthetase family.</text>
</comment>
<accession>A1ZGC5</accession>
<keyword evidence="13" id="KW-1185">Reference proteome</keyword>
<comment type="caution">
    <text evidence="7">Lacks conserved residue(s) required for the propagation of feature annotation.</text>
</comment>
<dbReference type="InterPro" id="IPR014729">
    <property type="entry name" value="Rossmann-like_a/b/a_fold"/>
</dbReference>
<keyword evidence="4 7" id="KW-0547">Nucleotide-binding</keyword>
<feature type="binding site" evidence="7">
    <location>
        <position position="431"/>
    </location>
    <ligand>
        <name>deamido-NAD(+)</name>
        <dbReference type="ChEBI" id="CHEBI:58437"/>
        <note>ligand shared between two neighboring subunits</note>
    </ligand>
</feature>
<feature type="binding site" evidence="7">
    <location>
        <position position="586"/>
    </location>
    <ligand>
        <name>deamido-NAD(+)</name>
        <dbReference type="ChEBI" id="CHEBI:58437"/>
        <note>ligand shared between two neighboring subunits</note>
    </ligand>
</feature>
<protein>
    <recommendedName>
        <fullName evidence="7 8">Glutamine-dependent NAD(+) synthetase</fullName>
        <ecNumber evidence="7 8">6.3.5.1</ecNumber>
    </recommendedName>
    <alternativeName>
        <fullName evidence="7 8">NAD(+) synthase [glutamine-hydrolyzing]</fullName>
    </alternativeName>
</protein>
<evidence type="ECO:0000256" key="9">
    <source>
        <dbReference type="RuleBase" id="RU003811"/>
    </source>
</evidence>
<dbReference type="GO" id="GO:0008795">
    <property type="term" value="F:NAD+ synthase activity"/>
    <property type="evidence" value="ECO:0007669"/>
    <property type="project" value="UniProtKB-UniRule"/>
</dbReference>
<organism evidence="12 13">
    <name type="scientific">Microscilla marina ATCC 23134</name>
    <dbReference type="NCBI Taxonomy" id="313606"/>
    <lineage>
        <taxon>Bacteria</taxon>
        <taxon>Pseudomonadati</taxon>
        <taxon>Bacteroidota</taxon>
        <taxon>Cytophagia</taxon>
        <taxon>Cytophagales</taxon>
        <taxon>Microscillaceae</taxon>
        <taxon>Microscilla</taxon>
    </lineage>
</organism>
<evidence type="ECO:0000256" key="2">
    <source>
        <dbReference type="ARBA" id="ARBA00007145"/>
    </source>
</evidence>
<evidence type="ECO:0000256" key="7">
    <source>
        <dbReference type="HAMAP-Rule" id="MF_02090"/>
    </source>
</evidence>
<proteinExistence type="inferred from homology"/>
<keyword evidence="6 7" id="KW-0520">NAD</keyword>
<dbReference type="InterPro" id="IPR003694">
    <property type="entry name" value="NAD_synthase"/>
</dbReference>
<dbReference type="eggNOG" id="COG0171">
    <property type="taxonomic scope" value="Bacteria"/>
</dbReference>
<feature type="binding site" evidence="7">
    <location>
        <position position="191"/>
    </location>
    <ligand>
        <name>L-glutamine</name>
        <dbReference type="ChEBI" id="CHEBI:58359"/>
    </ligand>
</feature>
<dbReference type="Gene3D" id="3.60.110.10">
    <property type="entry name" value="Carbon-nitrogen hydrolase"/>
    <property type="match status" value="1"/>
</dbReference>
<dbReference type="HAMAP" id="MF_02090">
    <property type="entry name" value="NadE_glutamine_dep"/>
    <property type="match status" value="1"/>
</dbReference>
<feature type="domain" description="CN hydrolase" evidence="11">
    <location>
        <begin position="4"/>
        <end position="261"/>
    </location>
</feature>
<evidence type="ECO:0000256" key="1">
    <source>
        <dbReference type="ARBA" id="ARBA00005188"/>
    </source>
</evidence>
<feature type="active site" description="For glutaminase activity" evidence="7">
    <location>
        <position position="111"/>
    </location>
</feature>
<feature type="compositionally biased region" description="Basic and acidic residues" evidence="10">
    <location>
        <begin position="515"/>
        <end position="529"/>
    </location>
</feature>
<dbReference type="InterPro" id="IPR014445">
    <property type="entry name" value="Gln-dep_NAD_synthase"/>
</dbReference>
<evidence type="ECO:0000256" key="6">
    <source>
        <dbReference type="ARBA" id="ARBA00023027"/>
    </source>
</evidence>
<dbReference type="NCBIfam" id="TIGR00552">
    <property type="entry name" value="nadE"/>
    <property type="match status" value="1"/>
</dbReference>
<feature type="binding site" evidence="7">
    <location>
        <position position="455"/>
    </location>
    <ligand>
        <name>ATP</name>
        <dbReference type="ChEBI" id="CHEBI:30616"/>
    </ligand>
</feature>